<keyword evidence="3" id="KW-1185">Reference proteome</keyword>
<keyword evidence="1" id="KW-1133">Transmembrane helix</keyword>
<evidence type="ECO:0000256" key="1">
    <source>
        <dbReference type="SAM" id="Phobius"/>
    </source>
</evidence>
<dbReference type="HOGENOM" id="CLU_1863912_0_0_10"/>
<proteinExistence type="predicted"/>
<keyword evidence="1" id="KW-0812">Transmembrane</keyword>
<reference evidence="2 3" key="1">
    <citation type="journal article" date="2010" name="Stand. Genomic Sci.">
        <title>Complete genome sequence of Spirosoma linguale type strain (1).</title>
        <authorList>
            <person name="Lail K."/>
            <person name="Sikorski J."/>
            <person name="Saunders E."/>
            <person name="Lapidus A."/>
            <person name="Glavina Del Rio T."/>
            <person name="Copeland A."/>
            <person name="Tice H."/>
            <person name="Cheng J.-F."/>
            <person name="Lucas S."/>
            <person name="Nolan M."/>
            <person name="Bruce D."/>
            <person name="Goodwin L."/>
            <person name="Pitluck S."/>
            <person name="Ivanova N."/>
            <person name="Mavromatis K."/>
            <person name="Ovchinnikova G."/>
            <person name="Pati A."/>
            <person name="Chen A."/>
            <person name="Palaniappan K."/>
            <person name="Land M."/>
            <person name="Hauser L."/>
            <person name="Chang Y.-J."/>
            <person name="Jeffries C.D."/>
            <person name="Chain P."/>
            <person name="Brettin T."/>
            <person name="Detter J.C."/>
            <person name="Schuetze A."/>
            <person name="Rohde M."/>
            <person name="Tindall B.J."/>
            <person name="Goeker M."/>
            <person name="Bristow J."/>
            <person name="Eisen J.A."/>
            <person name="Markowitz V."/>
            <person name="Hugenholtz P."/>
            <person name="Kyrpides N.C."/>
            <person name="Klenk H.-P."/>
            <person name="Chen F."/>
        </authorList>
    </citation>
    <scope>NUCLEOTIDE SEQUENCE [LARGE SCALE GENOMIC DNA]</scope>
    <source>
        <strain evidence="3">ATCC 33905 / DSM 74 / LMG 10896 / Claus 1</strain>
    </source>
</reference>
<dbReference type="KEGG" id="sli:Slin_2288"/>
<sequence>MDPERGLKNSSLEVYDNVRKKLIDLLISQKALDPLVEDFDLSWVKQLKLEGGRTGHADSYVVKHAQIIKNVSDAYLLAMRLFTLMGFILFLVGLILTYLLQAAMLISYIAKLGFRYDYRKQHPKIYRAYIFLTECGE</sequence>
<feature type="transmembrane region" description="Helical" evidence="1">
    <location>
        <begin position="81"/>
        <end position="110"/>
    </location>
</feature>
<dbReference type="AlphaFoldDB" id="D2QEQ7"/>
<protein>
    <submittedName>
        <fullName evidence="2">Uncharacterized protein</fullName>
    </submittedName>
</protein>
<dbReference type="RefSeq" id="WP_012926845.1">
    <property type="nucleotide sequence ID" value="NC_013730.1"/>
</dbReference>
<dbReference type="EMBL" id="CP001769">
    <property type="protein sequence ID" value="ADB38309.1"/>
    <property type="molecule type" value="Genomic_DNA"/>
</dbReference>
<evidence type="ECO:0000313" key="2">
    <source>
        <dbReference type="EMBL" id="ADB38309.1"/>
    </source>
</evidence>
<name>D2QEQ7_SPILD</name>
<gene>
    <name evidence="2" type="ordered locus">Slin_2288</name>
</gene>
<keyword evidence="1" id="KW-0472">Membrane</keyword>
<dbReference type="Proteomes" id="UP000002028">
    <property type="component" value="Chromosome"/>
</dbReference>
<organism evidence="2 3">
    <name type="scientific">Spirosoma linguale (strain ATCC 33905 / DSM 74 / LMG 10896 / Claus 1)</name>
    <dbReference type="NCBI Taxonomy" id="504472"/>
    <lineage>
        <taxon>Bacteria</taxon>
        <taxon>Pseudomonadati</taxon>
        <taxon>Bacteroidota</taxon>
        <taxon>Cytophagia</taxon>
        <taxon>Cytophagales</taxon>
        <taxon>Cytophagaceae</taxon>
        <taxon>Spirosoma</taxon>
    </lineage>
</organism>
<evidence type="ECO:0000313" key="3">
    <source>
        <dbReference type="Proteomes" id="UP000002028"/>
    </source>
</evidence>
<accession>D2QEQ7</accession>